<evidence type="ECO:0000313" key="1">
    <source>
        <dbReference type="EMBL" id="CAI0390924.1"/>
    </source>
</evidence>
<dbReference type="AlphaFoldDB" id="A0AAV0I2R6"/>
<dbReference type="Proteomes" id="UP001154282">
    <property type="component" value="Unassembled WGS sequence"/>
</dbReference>
<dbReference type="EMBL" id="CAMGYJ010000003">
    <property type="protein sequence ID" value="CAI0390924.1"/>
    <property type="molecule type" value="Genomic_DNA"/>
</dbReference>
<feature type="non-terminal residue" evidence="1">
    <location>
        <position position="1"/>
    </location>
</feature>
<name>A0AAV0I2R6_9ROSI</name>
<gene>
    <name evidence="1" type="ORF">LITE_LOCUS6919</name>
</gene>
<evidence type="ECO:0000313" key="2">
    <source>
        <dbReference type="Proteomes" id="UP001154282"/>
    </source>
</evidence>
<reference evidence="1" key="1">
    <citation type="submission" date="2022-08" db="EMBL/GenBank/DDBJ databases">
        <authorList>
            <person name="Gutierrez-Valencia J."/>
        </authorList>
    </citation>
    <scope>NUCLEOTIDE SEQUENCE</scope>
</reference>
<sequence length="95" mass="10513">FYLSKTRIPFCLLELGFKISFPRVARPGCTAVHITILAVHPKTRRFIYSPSSILHGQAHGRAHLDCARASSRTNPHGQVCMLHGRAVLCFARASS</sequence>
<organism evidence="1 2">
    <name type="scientific">Linum tenue</name>
    <dbReference type="NCBI Taxonomy" id="586396"/>
    <lineage>
        <taxon>Eukaryota</taxon>
        <taxon>Viridiplantae</taxon>
        <taxon>Streptophyta</taxon>
        <taxon>Embryophyta</taxon>
        <taxon>Tracheophyta</taxon>
        <taxon>Spermatophyta</taxon>
        <taxon>Magnoliopsida</taxon>
        <taxon>eudicotyledons</taxon>
        <taxon>Gunneridae</taxon>
        <taxon>Pentapetalae</taxon>
        <taxon>rosids</taxon>
        <taxon>fabids</taxon>
        <taxon>Malpighiales</taxon>
        <taxon>Linaceae</taxon>
        <taxon>Linum</taxon>
    </lineage>
</organism>
<feature type="non-terminal residue" evidence="1">
    <location>
        <position position="95"/>
    </location>
</feature>
<proteinExistence type="predicted"/>
<comment type="caution">
    <text evidence="1">The sequence shown here is derived from an EMBL/GenBank/DDBJ whole genome shotgun (WGS) entry which is preliminary data.</text>
</comment>
<protein>
    <submittedName>
        <fullName evidence="1">Uncharacterized protein</fullName>
    </submittedName>
</protein>
<accession>A0AAV0I2R6</accession>
<keyword evidence="2" id="KW-1185">Reference proteome</keyword>